<dbReference type="AlphaFoldDB" id="A0A0F9B0B5"/>
<name>A0A0F9B0B5_9ZZZZ</name>
<proteinExistence type="predicted"/>
<accession>A0A0F9B0B5</accession>
<gene>
    <name evidence="2" type="ORF">LCGC14_2509150</name>
</gene>
<evidence type="ECO:0000256" key="1">
    <source>
        <dbReference type="SAM" id="MobiDB-lite"/>
    </source>
</evidence>
<reference evidence="2" key="1">
    <citation type="journal article" date="2015" name="Nature">
        <title>Complex archaea that bridge the gap between prokaryotes and eukaryotes.</title>
        <authorList>
            <person name="Spang A."/>
            <person name="Saw J.H."/>
            <person name="Jorgensen S.L."/>
            <person name="Zaremba-Niedzwiedzka K."/>
            <person name="Martijn J."/>
            <person name="Lind A.E."/>
            <person name="van Eijk R."/>
            <person name="Schleper C."/>
            <person name="Guy L."/>
            <person name="Ettema T.J."/>
        </authorList>
    </citation>
    <scope>NUCLEOTIDE SEQUENCE</scope>
</reference>
<organism evidence="2">
    <name type="scientific">marine sediment metagenome</name>
    <dbReference type="NCBI Taxonomy" id="412755"/>
    <lineage>
        <taxon>unclassified sequences</taxon>
        <taxon>metagenomes</taxon>
        <taxon>ecological metagenomes</taxon>
    </lineage>
</organism>
<feature type="region of interest" description="Disordered" evidence="1">
    <location>
        <begin position="140"/>
        <end position="177"/>
    </location>
</feature>
<dbReference type="EMBL" id="LAZR01040201">
    <property type="protein sequence ID" value="KKL15085.1"/>
    <property type="molecule type" value="Genomic_DNA"/>
</dbReference>
<protein>
    <submittedName>
        <fullName evidence="2">Uncharacterized protein</fullName>
    </submittedName>
</protein>
<comment type="caution">
    <text evidence="2">The sequence shown here is derived from an EMBL/GenBank/DDBJ whole genome shotgun (WGS) entry which is preliminary data.</text>
</comment>
<sequence>MFARGGAATRPKSVSASTVAALSIQLNYAERNVELSRRPCEGRQGVSPQSAPNFVDNHGMAFPDVDLPRPAVLGLHLLSGPSSPFCRRHLIPRNARAPEGAEGSSPDQSSVDHVLTGESPATARHFHDCEGAPILYYNRPERLGAPAGPVARLASRSGRRDGYPSDGCSRSSRRCPR</sequence>
<evidence type="ECO:0000313" key="2">
    <source>
        <dbReference type="EMBL" id="KKL15085.1"/>
    </source>
</evidence>